<feature type="modified residue" description="4-aspartylphosphate" evidence="2">
    <location>
        <position position="54"/>
    </location>
</feature>
<dbReference type="SMART" id="SM00448">
    <property type="entry name" value="REC"/>
    <property type="match status" value="1"/>
</dbReference>
<reference evidence="4" key="1">
    <citation type="journal article" date="2012" name="Science">
        <title>Fermentation, hydrogen, and sulfur metabolism in multiple uncultivated bacterial phyla.</title>
        <authorList>
            <person name="Wrighton K.C."/>
            <person name="Thomas B.C."/>
            <person name="Sharon I."/>
            <person name="Miller C.S."/>
            <person name="Castelle C.J."/>
            <person name="VerBerkmoes N.C."/>
            <person name="Wilkins M.J."/>
            <person name="Hettich R.L."/>
            <person name="Lipton M.S."/>
            <person name="Williams K.H."/>
            <person name="Long P.E."/>
            <person name="Banfield J.F."/>
        </authorList>
    </citation>
    <scope>NUCLEOTIDE SEQUENCE [LARGE SCALE GENOMIC DNA]</scope>
</reference>
<organism evidence="4">
    <name type="scientific">uncultured bacterium</name>
    <name type="common">gcode 4</name>
    <dbReference type="NCBI Taxonomy" id="1234023"/>
    <lineage>
        <taxon>Bacteria</taxon>
        <taxon>environmental samples</taxon>
    </lineage>
</organism>
<proteinExistence type="predicted"/>
<dbReference type="PANTHER" id="PTHR44591:SF3">
    <property type="entry name" value="RESPONSE REGULATORY DOMAIN-CONTAINING PROTEIN"/>
    <property type="match status" value="1"/>
</dbReference>
<dbReference type="GO" id="GO:0003677">
    <property type="term" value="F:DNA binding"/>
    <property type="evidence" value="ECO:0007669"/>
    <property type="project" value="UniProtKB-KW"/>
</dbReference>
<protein>
    <submittedName>
        <fullName evidence="4">DNA-binding response regulator</fullName>
    </submittedName>
</protein>
<keyword evidence="4" id="KW-0238">DNA-binding</keyword>
<dbReference type="SUPFAM" id="SSF52172">
    <property type="entry name" value="CheY-like"/>
    <property type="match status" value="1"/>
</dbReference>
<evidence type="ECO:0000259" key="3">
    <source>
        <dbReference type="PROSITE" id="PS50110"/>
    </source>
</evidence>
<dbReference type="Gene3D" id="3.40.50.2300">
    <property type="match status" value="1"/>
</dbReference>
<dbReference type="Pfam" id="PF00072">
    <property type="entry name" value="Response_reg"/>
    <property type="match status" value="1"/>
</dbReference>
<dbReference type="EMBL" id="AMFJ01000005">
    <property type="protein sequence ID" value="EKE30337.1"/>
    <property type="molecule type" value="Genomic_DNA"/>
</dbReference>
<dbReference type="InterPro" id="IPR011006">
    <property type="entry name" value="CheY-like_superfamily"/>
</dbReference>
<dbReference type="InterPro" id="IPR050595">
    <property type="entry name" value="Bact_response_regulator"/>
</dbReference>
<dbReference type="PROSITE" id="PS50110">
    <property type="entry name" value="RESPONSE_REGULATORY"/>
    <property type="match status" value="1"/>
</dbReference>
<comment type="caution">
    <text evidence="4">The sequence shown here is derived from an EMBL/GenBank/DDBJ whole genome shotgun (WGS) entry which is preliminary data.</text>
</comment>
<evidence type="ECO:0000256" key="2">
    <source>
        <dbReference type="PROSITE-ProRule" id="PRU00169"/>
    </source>
</evidence>
<evidence type="ECO:0000313" key="4">
    <source>
        <dbReference type="EMBL" id="EKE30337.1"/>
    </source>
</evidence>
<feature type="domain" description="Response regulatory" evidence="3">
    <location>
        <begin position="5"/>
        <end position="121"/>
    </location>
</feature>
<evidence type="ECO:0000256" key="1">
    <source>
        <dbReference type="ARBA" id="ARBA00022553"/>
    </source>
</evidence>
<accession>K2G7H2</accession>
<dbReference type="GO" id="GO:0000160">
    <property type="term" value="P:phosphorelay signal transduction system"/>
    <property type="evidence" value="ECO:0007669"/>
    <property type="project" value="InterPro"/>
</dbReference>
<keyword evidence="1 2" id="KW-0597">Phosphoprotein</keyword>
<dbReference type="InterPro" id="IPR001789">
    <property type="entry name" value="Sig_transdc_resp-reg_receiver"/>
</dbReference>
<gene>
    <name evidence="4" type="ORF">ACD_2C00005G0012</name>
</gene>
<dbReference type="PANTHER" id="PTHR44591">
    <property type="entry name" value="STRESS RESPONSE REGULATOR PROTEIN 1"/>
    <property type="match status" value="1"/>
</dbReference>
<sequence length="156" mass="18257">MNDSKILIVEDDKELATMYKIKFDKEWYIVKVADNWLTAITEVTEFEPNIILLDIMMPSMDWFETLRVIRELAPSLDCKIIMFSNLNSKDDIEKCMLLWADAYLLKANTTPKDAVEKIEELLWRKKQDDSNKGHTLVQKTCPHCGQTIHLDIEIHI</sequence>
<dbReference type="AlphaFoldDB" id="K2G7H2"/>
<name>K2G7H2_9BACT</name>